<dbReference type="EMBL" id="KN728512">
    <property type="protein sequence ID" value="KIH63668.1"/>
    <property type="molecule type" value="Genomic_DNA"/>
</dbReference>
<sequence>MKSQFIGCTSISEAFHRLDLARGVCDVRRFAYIAKVTNASEMSSAHELFARNVHACSCFRRLTA</sequence>
<name>A0A0C2D2R5_9BILA</name>
<evidence type="ECO:0000313" key="2">
    <source>
        <dbReference type="Proteomes" id="UP000054047"/>
    </source>
</evidence>
<gene>
    <name evidence="1" type="ORF">ANCDUO_06030</name>
</gene>
<organism evidence="1 2">
    <name type="scientific">Ancylostoma duodenale</name>
    <dbReference type="NCBI Taxonomy" id="51022"/>
    <lineage>
        <taxon>Eukaryota</taxon>
        <taxon>Metazoa</taxon>
        <taxon>Ecdysozoa</taxon>
        <taxon>Nematoda</taxon>
        <taxon>Chromadorea</taxon>
        <taxon>Rhabditida</taxon>
        <taxon>Rhabditina</taxon>
        <taxon>Rhabditomorpha</taxon>
        <taxon>Strongyloidea</taxon>
        <taxon>Ancylostomatidae</taxon>
        <taxon>Ancylostomatinae</taxon>
        <taxon>Ancylostoma</taxon>
    </lineage>
</organism>
<proteinExistence type="predicted"/>
<dbReference type="OrthoDB" id="9991467at2759"/>
<dbReference type="AlphaFoldDB" id="A0A0C2D2R5"/>
<evidence type="ECO:0000313" key="1">
    <source>
        <dbReference type="EMBL" id="KIH63668.1"/>
    </source>
</evidence>
<accession>A0A0C2D2R5</accession>
<protein>
    <submittedName>
        <fullName evidence="1">Uncharacterized protein</fullName>
    </submittedName>
</protein>
<reference evidence="1 2" key="1">
    <citation type="submission" date="2013-12" db="EMBL/GenBank/DDBJ databases">
        <title>Draft genome of the parsitic nematode Ancylostoma duodenale.</title>
        <authorList>
            <person name="Mitreva M."/>
        </authorList>
    </citation>
    <scope>NUCLEOTIDE SEQUENCE [LARGE SCALE GENOMIC DNA]</scope>
    <source>
        <strain evidence="1 2">Zhejiang</strain>
    </source>
</reference>
<keyword evidence="2" id="KW-1185">Reference proteome</keyword>
<dbReference type="Proteomes" id="UP000054047">
    <property type="component" value="Unassembled WGS sequence"/>
</dbReference>